<dbReference type="eggNOG" id="ENOG50314AC">
    <property type="taxonomic scope" value="Bacteria"/>
</dbReference>
<feature type="transmembrane region" description="Helical" evidence="1">
    <location>
        <begin position="127"/>
        <end position="146"/>
    </location>
</feature>
<keyword evidence="3" id="KW-1185">Reference proteome</keyword>
<feature type="transmembrane region" description="Helical" evidence="1">
    <location>
        <begin position="84"/>
        <end position="107"/>
    </location>
</feature>
<name>A0A060R754_9BACT</name>
<evidence type="ECO:0000313" key="3">
    <source>
        <dbReference type="Proteomes" id="UP000027616"/>
    </source>
</evidence>
<keyword evidence="1" id="KW-0812">Transmembrane</keyword>
<keyword evidence="1" id="KW-0472">Membrane</keyword>
<dbReference type="KEGG" id="rbc:BN938_0885"/>
<dbReference type="AlphaFoldDB" id="A0A060R754"/>
<evidence type="ECO:0000313" key="2">
    <source>
        <dbReference type="EMBL" id="CDN30985.1"/>
    </source>
</evidence>
<proteinExistence type="predicted"/>
<feature type="transmembrane region" description="Helical" evidence="1">
    <location>
        <begin position="36"/>
        <end position="63"/>
    </location>
</feature>
<accession>A0A060R754</accession>
<feature type="transmembrane region" description="Helical" evidence="1">
    <location>
        <begin position="153"/>
        <end position="174"/>
    </location>
</feature>
<reference evidence="2 3" key="1">
    <citation type="journal article" date="2015" name="Genome Announc.">
        <title>Complete Genome Sequence of the Novel Leech Symbiont Mucinivorans hirudinis M3T.</title>
        <authorList>
            <person name="Nelson M.C."/>
            <person name="Bomar L."/>
            <person name="Graf J."/>
        </authorList>
    </citation>
    <scope>NUCLEOTIDE SEQUENCE [LARGE SCALE GENOMIC DNA]</scope>
    <source>
        <strain evidence="3">M3</strain>
    </source>
</reference>
<dbReference type="STRING" id="1433126.BN938_0885"/>
<feature type="transmembrane region" description="Helical" evidence="1">
    <location>
        <begin position="180"/>
        <end position="201"/>
    </location>
</feature>
<sequence length="211" mass="24241">MTTVAYFMLINTIYYLFYLRATGAIDMKLFATPSMLSAPVMLCLSISAIMVPLFVSLSFYYFLNKNYAVATMMLPATRSEKFTYAALFNLLLLPALTLGLVTLAHLIWSWIYGVEFVLGKFLSFRDFIDLSLMTLMMLSLFFYGAIRFRRFNFVFTLISLVIIWVAIYNLVMIINLSFNLSGLVLEIVFSGITLAMVLLSWSRFRKLQITK</sequence>
<dbReference type="HOGENOM" id="CLU_1303747_0_0_10"/>
<organism evidence="2 3">
    <name type="scientific">Mucinivorans hirudinis</name>
    <dbReference type="NCBI Taxonomy" id="1433126"/>
    <lineage>
        <taxon>Bacteria</taxon>
        <taxon>Pseudomonadati</taxon>
        <taxon>Bacteroidota</taxon>
        <taxon>Bacteroidia</taxon>
        <taxon>Bacteroidales</taxon>
        <taxon>Rikenellaceae</taxon>
        <taxon>Mucinivorans</taxon>
    </lineage>
</organism>
<dbReference type="EMBL" id="HG934468">
    <property type="protein sequence ID" value="CDN30985.1"/>
    <property type="molecule type" value="Genomic_DNA"/>
</dbReference>
<gene>
    <name evidence="2" type="ORF">BN938_0885</name>
</gene>
<keyword evidence="1" id="KW-1133">Transmembrane helix</keyword>
<protein>
    <submittedName>
        <fullName evidence="2">Uncharacterized protein</fullName>
    </submittedName>
</protein>
<evidence type="ECO:0000256" key="1">
    <source>
        <dbReference type="SAM" id="Phobius"/>
    </source>
</evidence>
<dbReference type="Proteomes" id="UP000027616">
    <property type="component" value="Chromosome I"/>
</dbReference>